<keyword evidence="1" id="KW-0812">Transmembrane</keyword>
<keyword evidence="1" id="KW-1133">Transmembrane helix</keyword>
<sequence>MSMSMSIAWKKLFRRNEEEHSIAHLCMLCGAELKSLELRENPLPVCDGCGENEPKMRALPSLVRTYGPKVTVSIRNESSKPIIFSFKFASVVVENYGQGDENLIIRAGAAMRIEEKIERGAASREVKLPEKWEVEVWFTERRFWVFNVHCILSTDYRPGRDDTIIISEEDVNGEGRVTARWINFDQARFHSSRAPMHPLLHVLMATVAILSLIMLGPSLTV</sequence>
<organism evidence="2">
    <name type="scientific">Rhizochromulina marina</name>
    <dbReference type="NCBI Taxonomy" id="1034831"/>
    <lineage>
        <taxon>Eukaryota</taxon>
        <taxon>Sar</taxon>
        <taxon>Stramenopiles</taxon>
        <taxon>Ochrophyta</taxon>
        <taxon>Dictyochophyceae</taxon>
        <taxon>Rhizochromulinales</taxon>
        <taxon>Rhizochromulina</taxon>
    </lineage>
</organism>
<dbReference type="EMBL" id="HBHJ01023287">
    <property type="protein sequence ID" value="CAD9701387.1"/>
    <property type="molecule type" value="Transcribed_RNA"/>
</dbReference>
<evidence type="ECO:0000256" key="1">
    <source>
        <dbReference type="SAM" id="Phobius"/>
    </source>
</evidence>
<protein>
    <submittedName>
        <fullName evidence="2">Uncharacterized protein</fullName>
    </submittedName>
</protein>
<dbReference type="AlphaFoldDB" id="A0A7S2SIU8"/>
<accession>A0A7S2SIU8</accession>
<proteinExistence type="predicted"/>
<keyword evidence="1" id="KW-0472">Membrane</keyword>
<name>A0A7S2SIU8_9STRA</name>
<gene>
    <name evidence="2" type="ORF">RMAR1173_LOCUS15326</name>
</gene>
<evidence type="ECO:0000313" key="2">
    <source>
        <dbReference type="EMBL" id="CAD9701387.1"/>
    </source>
</evidence>
<feature type="transmembrane region" description="Helical" evidence="1">
    <location>
        <begin position="198"/>
        <end position="219"/>
    </location>
</feature>
<reference evidence="2" key="1">
    <citation type="submission" date="2021-01" db="EMBL/GenBank/DDBJ databases">
        <authorList>
            <person name="Corre E."/>
            <person name="Pelletier E."/>
            <person name="Niang G."/>
            <person name="Scheremetjew M."/>
            <person name="Finn R."/>
            <person name="Kale V."/>
            <person name="Holt S."/>
            <person name="Cochrane G."/>
            <person name="Meng A."/>
            <person name="Brown T."/>
            <person name="Cohen L."/>
        </authorList>
    </citation>
    <scope>NUCLEOTIDE SEQUENCE</scope>
    <source>
        <strain evidence="2">CCMP1243</strain>
    </source>
</reference>